<evidence type="ECO:0000313" key="3">
    <source>
        <dbReference type="EMBL" id="KAK2958617.1"/>
    </source>
</evidence>
<comment type="similarity">
    <text evidence="1">Belongs to the RRN3 family.</text>
</comment>
<dbReference type="GO" id="GO:0003743">
    <property type="term" value="F:translation initiation factor activity"/>
    <property type="evidence" value="ECO:0007669"/>
    <property type="project" value="UniProtKB-KW"/>
</dbReference>
<feature type="compositionally biased region" description="Polar residues" evidence="2">
    <location>
        <begin position="587"/>
        <end position="602"/>
    </location>
</feature>
<feature type="compositionally biased region" description="Basic residues" evidence="2">
    <location>
        <begin position="1311"/>
        <end position="1325"/>
    </location>
</feature>
<keyword evidence="4" id="KW-1185">Reference proteome</keyword>
<dbReference type="InterPro" id="IPR007991">
    <property type="entry name" value="RNA_pol_I_trans_ini_fac_RRN3"/>
</dbReference>
<organism evidence="3 4">
    <name type="scientific">Blattamonas nauphoetae</name>
    <dbReference type="NCBI Taxonomy" id="2049346"/>
    <lineage>
        <taxon>Eukaryota</taxon>
        <taxon>Metamonada</taxon>
        <taxon>Preaxostyla</taxon>
        <taxon>Oxymonadida</taxon>
        <taxon>Blattamonas</taxon>
    </lineage>
</organism>
<evidence type="ECO:0000256" key="1">
    <source>
        <dbReference type="ARBA" id="ARBA00010098"/>
    </source>
</evidence>
<feature type="compositionally biased region" description="Basic and acidic residues" evidence="2">
    <location>
        <begin position="1326"/>
        <end position="1345"/>
    </location>
</feature>
<feature type="compositionally biased region" description="Basic residues" evidence="2">
    <location>
        <begin position="1346"/>
        <end position="1359"/>
    </location>
</feature>
<sequence length="1435" mass="161792">MRPSTKQFQEPASIDLVVSNPAVVEPLFSKLFDRVIYKVESEIEEIQFQKVHSIIYDTTQKLPLSKLKLQPVIEKKFPHINSPLPTFRNYLDSVLFVSRYVPTLQEHIFPFLFQKLLDMDARIDMDIQPLQTRLNQEITPTLFDPDQFLSEQVVSVFDTFFEMLLLYLTFPFCTEEKRHSILALRSYNYLFLQTPSLWTPNLDQSQTSQFRFQIDDNDCHTFRNHLFANSLKLWTAYTISTDSSKFRRAPVLLVYICALEEWSNPIGSSLPILNQFWNIEKDQNSSVVEDLTHINNKQQPGISCTNHFFNTFFNLISQSNPSSANPRSIIALTSAVSTFTSRMITLSSPQVHNSLFLILKSLRQYLHTLPKQSITIQTIQTSLGKHNNQVLKSTPSASSTVSTIKTPQTGRNMSSFNSQIQQELRENQFSTLDQEIVTAYVNSFLLAFVSKISHHHQTLVNFIAKFKQPIQSVFQTDVDSVRVSSLADITLLLRFVNFCSESTASDWANLLPDHVRKGLPNNVMEHVNIDSSFVLRDDLFFTPFTNLLCSYPLRPFVYLFPFESAPQTTTADSNTSANSNDSSETSLEQSSVTSSGPSRPLSTVNDFSFHPLSSTSHRDPFRADPMFINFVPFRSRTPQVIKPKKSTRLPYLKMSTRPLPFQRLVNDTKNRWTEWTNLEMSAQLKENIRSLNWVVPPEPSPDSLFSSIIGTPLAITRELTSSLIVKDGAPLNSSQTSTNTPKIPHLITQSVLLTPIPQTITPLLGDDRALSMLSTDSDTSTSTTVTPLFFPTTPIVPSQDLVVGKKSAFQVSPSMKFNSPATPSLATSQKQLDPLPVVPPPKPQPKMQLSLSFGSSFSHLLEPSKMTIMHIETNVTESGAVSAVSKSTRDIVTDKGIEPELSTRTKQEQGGFAESPMFFPTESAHHDSQRTLQSTDNSHFDASDEHQIGLTPAPAHSPVAHTVKSILIQLDDEIQQIAESESESSGHQRSEAAIKDDSDTESSESSHSHSRKPLKSSQPLTRARQRDVSDEVSHEVIAPTPSIAFTTKETVMWSPKDISSSSDSDVSSYDNETSEVEYDELGHGRGKFNLPFTMDDESEELQLSVPSDPAPKDNGMLVPVVGEEGAIHEGVGYGMYDTDAISQLSDQAQSYFSYSSQESESSPEYSDFQFGRHSQRLFSNPRKEYQRNEHRLIGEIHQFSGTPMTPFQAQFSPFIQTPSPFANSPLSHIPLFLPTTLTPPHHSPHVQRLLGTPPPNRSPFVTLPSRLSGLKVPVQDQFLSGSENHHSQKPAKPTKEDKESQRDSSLGPIQKMKRKKSEQTHHHRHHDSDSDSATHRPKQRQDLKKKAQKKKWAKQLKLRQKIEKRASSSSFGLIQSLGLDFVEENAFSGTRLTPNRGTHHSQYTPQRHPPRTPSEKRRRKEKKEMQKLARKRKRH</sequence>
<dbReference type="PANTHER" id="PTHR12790">
    <property type="entry name" value="TRANSCRIPTION INITIATION FACTOR IA RRN3"/>
    <property type="match status" value="1"/>
</dbReference>
<feature type="region of interest" description="Disordered" evidence="2">
    <location>
        <begin position="1280"/>
        <end position="1375"/>
    </location>
</feature>
<comment type="caution">
    <text evidence="3">The sequence shown here is derived from an EMBL/GenBank/DDBJ whole genome shotgun (WGS) entry which is preliminary data.</text>
</comment>
<dbReference type="Proteomes" id="UP001281761">
    <property type="component" value="Unassembled WGS sequence"/>
</dbReference>
<feature type="region of interest" description="Disordered" evidence="2">
    <location>
        <begin position="569"/>
        <end position="602"/>
    </location>
</feature>
<feature type="compositionally biased region" description="Polar residues" evidence="2">
    <location>
        <begin position="1389"/>
        <end position="1405"/>
    </location>
</feature>
<name>A0ABQ9Y4D6_9EUKA</name>
<keyword evidence="3" id="KW-0648">Protein biosynthesis</keyword>
<feature type="compositionally biased region" description="Basic and acidic residues" evidence="2">
    <location>
        <begin position="1024"/>
        <end position="1034"/>
    </location>
</feature>
<accession>A0ABQ9Y4D6</accession>
<feature type="region of interest" description="Disordered" evidence="2">
    <location>
        <begin position="977"/>
        <end position="1035"/>
    </location>
</feature>
<evidence type="ECO:0000313" key="4">
    <source>
        <dbReference type="Proteomes" id="UP001281761"/>
    </source>
</evidence>
<gene>
    <name evidence="3" type="ORF">BLNAU_6386</name>
</gene>
<protein>
    <submittedName>
        <fullName evidence="3">RNA polymerase I-specific transcription initiation factor RRN3</fullName>
    </submittedName>
</protein>
<feature type="compositionally biased region" description="Basic and acidic residues" evidence="2">
    <location>
        <begin position="984"/>
        <end position="997"/>
    </location>
</feature>
<dbReference type="Pfam" id="PF05327">
    <property type="entry name" value="RRN3"/>
    <property type="match status" value="1"/>
</dbReference>
<keyword evidence="3" id="KW-0396">Initiation factor</keyword>
<feature type="compositionally biased region" description="Basic and acidic residues" evidence="2">
    <location>
        <begin position="938"/>
        <end position="947"/>
    </location>
</feature>
<feature type="region of interest" description="Disordered" evidence="2">
    <location>
        <begin position="1239"/>
        <end position="1264"/>
    </location>
</feature>
<dbReference type="EMBL" id="JARBJD010000036">
    <property type="protein sequence ID" value="KAK2958617.1"/>
    <property type="molecule type" value="Genomic_DNA"/>
</dbReference>
<evidence type="ECO:0000256" key="2">
    <source>
        <dbReference type="SAM" id="MobiDB-lite"/>
    </source>
</evidence>
<feature type="region of interest" description="Disordered" evidence="2">
    <location>
        <begin position="1389"/>
        <end position="1435"/>
    </location>
</feature>
<feature type="region of interest" description="Disordered" evidence="2">
    <location>
        <begin position="904"/>
        <end position="957"/>
    </location>
</feature>
<proteinExistence type="inferred from homology"/>
<reference evidence="3 4" key="1">
    <citation type="journal article" date="2022" name="bioRxiv">
        <title>Genomics of Preaxostyla Flagellates Illuminates Evolutionary Transitions and the Path Towards Mitochondrial Loss.</title>
        <authorList>
            <person name="Novak L.V.F."/>
            <person name="Treitli S.C."/>
            <person name="Pyrih J."/>
            <person name="Halakuc P."/>
            <person name="Pipaliya S.V."/>
            <person name="Vacek V."/>
            <person name="Brzon O."/>
            <person name="Soukal P."/>
            <person name="Eme L."/>
            <person name="Dacks J.B."/>
            <person name="Karnkowska A."/>
            <person name="Elias M."/>
            <person name="Hampl V."/>
        </authorList>
    </citation>
    <scope>NUCLEOTIDE SEQUENCE [LARGE SCALE GENOMIC DNA]</scope>
    <source>
        <strain evidence="3">NAU3</strain>
        <tissue evidence="3">Gut</tissue>
    </source>
</reference>
<feature type="compositionally biased region" description="Low complexity" evidence="2">
    <location>
        <begin position="569"/>
        <end position="586"/>
    </location>
</feature>
<feature type="compositionally biased region" description="Basic and acidic residues" evidence="2">
    <location>
        <begin position="1293"/>
        <end position="1302"/>
    </location>
</feature>
<dbReference type="PANTHER" id="PTHR12790:SF0">
    <property type="entry name" value="RNA POLYMERASE I-SPECIFIC TRANSCRIPTION INITIATION FACTOR RRN3-RELATED"/>
    <property type="match status" value="1"/>
</dbReference>